<feature type="domain" description="HTH luxR-type" evidence="1">
    <location>
        <begin position="76"/>
        <end position="133"/>
    </location>
</feature>
<evidence type="ECO:0000259" key="1">
    <source>
        <dbReference type="SMART" id="SM00421"/>
    </source>
</evidence>
<organism evidence="2 3">
    <name type="scientific">Caproicibacter fermentans</name>
    <dbReference type="NCBI Taxonomy" id="2576756"/>
    <lineage>
        <taxon>Bacteria</taxon>
        <taxon>Bacillati</taxon>
        <taxon>Bacillota</taxon>
        <taxon>Clostridia</taxon>
        <taxon>Eubacteriales</taxon>
        <taxon>Acutalibacteraceae</taxon>
        <taxon>Caproicibacter</taxon>
    </lineage>
</organism>
<accession>A0A7G8T6Y9</accession>
<dbReference type="Gene3D" id="1.10.10.10">
    <property type="entry name" value="Winged helix-like DNA-binding domain superfamily/Winged helix DNA-binding domain"/>
    <property type="match status" value="1"/>
</dbReference>
<evidence type="ECO:0000313" key="2">
    <source>
        <dbReference type="EMBL" id="QNK39380.1"/>
    </source>
</evidence>
<reference evidence="2 3" key="1">
    <citation type="submission" date="2020-08" db="EMBL/GenBank/DDBJ databases">
        <title>The isolate Caproiciproducens sp. 7D4C2 produces n-caproate at mildly acidic conditions from hexoses: genome and rBOX comparison with related strains and chain-elongating bacteria.</title>
        <authorList>
            <person name="Esquivel-Elizondo S."/>
            <person name="Bagci C."/>
            <person name="Temovska M."/>
            <person name="Jeon B.S."/>
            <person name="Bessarab I."/>
            <person name="Williams R.B.H."/>
            <person name="Huson D.H."/>
            <person name="Angenent L.T."/>
        </authorList>
    </citation>
    <scope>NUCLEOTIDE SEQUENCE [LARGE SCALE GENOMIC DNA]</scope>
    <source>
        <strain evidence="2 3">7D4C2</strain>
    </source>
</reference>
<name>A0A7G8T6Y9_9FIRM</name>
<proteinExistence type="predicted"/>
<dbReference type="EMBL" id="CP060286">
    <property type="protein sequence ID" value="QNK39380.1"/>
    <property type="molecule type" value="Genomic_DNA"/>
</dbReference>
<dbReference type="SMART" id="SM00421">
    <property type="entry name" value="HTH_LUXR"/>
    <property type="match status" value="1"/>
</dbReference>
<dbReference type="KEGG" id="cfem:HCR03_11510"/>
<dbReference type="SUPFAM" id="SSF46894">
    <property type="entry name" value="C-terminal effector domain of the bipartite response regulators"/>
    <property type="match status" value="1"/>
</dbReference>
<dbReference type="InterPro" id="IPR016032">
    <property type="entry name" value="Sig_transdc_resp-reg_C-effctor"/>
</dbReference>
<dbReference type="InterPro" id="IPR000792">
    <property type="entry name" value="Tscrpt_reg_LuxR_C"/>
</dbReference>
<dbReference type="GO" id="GO:0006355">
    <property type="term" value="P:regulation of DNA-templated transcription"/>
    <property type="evidence" value="ECO:0007669"/>
    <property type="project" value="InterPro"/>
</dbReference>
<dbReference type="InterPro" id="IPR036388">
    <property type="entry name" value="WH-like_DNA-bd_sf"/>
</dbReference>
<dbReference type="GO" id="GO:0003677">
    <property type="term" value="F:DNA binding"/>
    <property type="evidence" value="ECO:0007669"/>
    <property type="project" value="InterPro"/>
</dbReference>
<gene>
    <name evidence="2" type="ORF">HCR03_11510</name>
</gene>
<dbReference type="InterPro" id="IPR018656">
    <property type="entry name" value="DUF2087"/>
</dbReference>
<dbReference type="Proteomes" id="UP000515909">
    <property type="component" value="Chromosome"/>
</dbReference>
<dbReference type="RefSeq" id="WP_187034300.1">
    <property type="nucleotide sequence ID" value="NZ_CP060286.1"/>
</dbReference>
<evidence type="ECO:0000313" key="3">
    <source>
        <dbReference type="Proteomes" id="UP000515909"/>
    </source>
</evidence>
<dbReference type="AlphaFoldDB" id="A0A7G8T6Y9"/>
<protein>
    <submittedName>
        <fullName evidence="2">DUF2087 domain-containing protein</fullName>
    </submittedName>
</protein>
<sequence>MELTELFWSASVEELAAGFVYRDGFYICLICGERFEDGAVYRDGESFYEARKYIGKHIAAEHGSAFDCLINLDKRDTGLSEIQKEYLRSAYQKRSDRETARAMGCSESTVRNHRFKLREKANQAKVFLAIHRLVERNAEEEGAGRLLPVPKSAAMVDLRYAVTEAESEKILRTYFDEAGRLKEFPAKEKKKLVVLRRLGALFAPKREYTEKEVNRLLERVCDDYVTIRRALIEYGFLDRKNDGSCYWVRE</sequence>
<dbReference type="Pfam" id="PF09860">
    <property type="entry name" value="DUF2087"/>
    <property type="match status" value="1"/>
</dbReference>